<reference evidence="4" key="2">
    <citation type="submission" date="2025-08" db="UniProtKB">
        <authorList>
            <consortium name="RefSeq"/>
        </authorList>
    </citation>
    <scope>IDENTIFICATION</scope>
    <source>
        <tissue evidence="4">Leaf</tissue>
    </source>
</reference>
<dbReference type="InterPro" id="IPR012862">
    <property type="entry name" value="DUF1635"/>
</dbReference>
<reference evidence="3" key="1">
    <citation type="journal article" date="2019" name="Database">
        <title>The radish genome database (RadishGD): an integrated information resource for radish genomics.</title>
        <authorList>
            <person name="Yu H.J."/>
            <person name="Baek S."/>
            <person name="Lee Y.J."/>
            <person name="Cho A."/>
            <person name="Mun J.H."/>
        </authorList>
    </citation>
    <scope>NUCLEOTIDE SEQUENCE [LARGE SCALE GENOMIC DNA]</scope>
    <source>
        <strain evidence="3">cv. WK10039</strain>
    </source>
</reference>
<dbReference type="PANTHER" id="PTHR33431:SF18">
    <property type="entry name" value="ENABLED-LIKE PROTEIN (DUF1635)"/>
    <property type="match status" value="1"/>
</dbReference>
<dbReference type="KEGG" id="rsz:108809036"/>
<evidence type="ECO:0000313" key="4">
    <source>
        <dbReference type="RefSeq" id="XP_018436661.2"/>
    </source>
</evidence>
<feature type="compositionally biased region" description="Polar residues" evidence="2">
    <location>
        <begin position="180"/>
        <end position="192"/>
    </location>
</feature>
<dbReference type="Pfam" id="PF07795">
    <property type="entry name" value="DUF1635"/>
    <property type="match status" value="1"/>
</dbReference>
<evidence type="ECO:0000256" key="2">
    <source>
        <dbReference type="SAM" id="MobiDB-lite"/>
    </source>
</evidence>
<dbReference type="GeneID" id="108809036"/>
<dbReference type="Proteomes" id="UP000504610">
    <property type="component" value="Chromosome 6"/>
</dbReference>
<proteinExistence type="predicted"/>
<evidence type="ECO:0000313" key="3">
    <source>
        <dbReference type="Proteomes" id="UP000504610"/>
    </source>
</evidence>
<organism evidence="3 4">
    <name type="scientific">Raphanus sativus</name>
    <name type="common">Radish</name>
    <name type="synonym">Raphanus raphanistrum var. sativus</name>
    <dbReference type="NCBI Taxonomy" id="3726"/>
    <lineage>
        <taxon>Eukaryota</taxon>
        <taxon>Viridiplantae</taxon>
        <taxon>Streptophyta</taxon>
        <taxon>Embryophyta</taxon>
        <taxon>Tracheophyta</taxon>
        <taxon>Spermatophyta</taxon>
        <taxon>Magnoliopsida</taxon>
        <taxon>eudicotyledons</taxon>
        <taxon>Gunneridae</taxon>
        <taxon>Pentapetalae</taxon>
        <taxon>rosids</taxon>
        <taxon>malvids</taxon>
        <taxon>Brassicales</taxon>
        <taxon>Brassicaceae</taxon>
        <taxon>Brassiceae</taxon>
        <taxon>Raphanus</taxon>
    </lineage>
</organism>
<evidence type="ECO:0000256" key="1">
    <source>
        <dbReference type="SAM" id="Coils"/>
    </source>
</evidence>
<dbReference type="PANTHER" id="PTHR33431">
    <property type="entry name" value="ENABLED-LIKE PROTEIN (DUF1635)"/>
    <property type="match status" value="1"/>
</dbReference>
<dbReference type="RefSeq" id="XP_018436661.2">
    <property type="nucleotide sequence ID" value="XM_018581159.2"/>
</dbReference>
<sequence>MERQQNYLLSCVPQNQCGIKTIEELRHSLLHTRVELEQTIRVAQEELNTKDNHIMQLKDLLNKTIKEKDEAQERYKKLLLDKNFILQHQTLDEQDPHISGFPSSDGEESIVSSSFEPPMQIELDFPERTLPERGKLLNAVLKAGPLLQTLLLAGQLPQWRYPPPQLESFEIPPVIIPEATTPSSQNSCGSNLNRKRVHCDDSSSKRETKYQRLLFP</sequence>
<accession>A0A6J0JNQ4</accession>
<dbReference type="AlphaFoldDB" id="A0A6J0JNQ4"/>
<keyword evidence="1" id="KW-0175">Coiled coil</keyword>
<gene>
    <name evidence="4" type="primary">LOC108809036</name>
</gene>
<feature type="region of interest" description="Disordered" evidence="2">
    <location>
        <begin position="178"/>
        <end position="204"/>
    </location>
</feature>
<name>A0A6J0JNQ4_RAPSA</name>
<dbReference type="OrthoDB" id="784654at2759"/>
<protein>
    <submittedName>
        <fullName evidence="4">Uncharacterized protein LOC108809036</fullName>
    </submittedName>
</protein>
<keyword evidence="3" id="KW-1185">Reference proteome</keyword>
<feature type="coiled-coil region" evidence="1">
    <location>
        <begin position="33"/>
        <end position="81"/>
    </location>
</feature>